<proteinExistence type="predicted"/>
<evidence type="ECO:0000256" key="1">
    <source>
        <dbReference type="SAM" id="Phobius"/>
    </source>
</evidence>
<comment type="caution">
    <text evidence="2">The sequence shown here is derived from an EMBL/GenBank/DDBJ whole genome shotgun (WGS) entry which is preliminary data.</text>
</comment>
<dbReference type="RefSeq" id="WP_224827879.1">
    <property type="nucleotide sequence ID" value="NZ_JAIVEF010000002.1"/>
</dbReference>
<accession>A0ABD5QD93</accession>
<dbReference type="Proteomes" id="UP001595925">
    <property type="component" value="Unassembled WGS sequence"/>
</dbReference>
<sequence length="71" mass="7194">MALFPLSQSELWTLRVLFFGPVLLGTGGMALSGTPIGASLLSGGTVGGFVVLPLLVGYLLVLSAVESRSAS</sequence>
<keyword evidence="3" id="KW-1185">Reference proteome</keyword>
<keyword evidence="1" id="KW-1133">Transmembrane helix</keyword>
<feature type="transmembrane region" description="Helical" evidence="1">
    <location>
        <begin position="12"/>
        <end position="31"/>
    </location>
</feature>
<evidence type="ECO:0000313" key="2">
    <source>
        <dbReference type="EMBL" id="MFC4987672.1"/>
    </source>
</evidence>
<dbReference type="AlphaFoldDB" id="A0ABD5QD93"/>
<feature type="transmembrane region" description="Helical" evidence="1">
    <location>
        <begin position="43"/>
        <end position="65"/>
    </location>
</feature>
<reference evidence="2 3" key="1">
    <citation type="journal article" date="2019" name="Int. J. Syst. Evol. Microbiol.">
        <title>The Global Catalogue of Microorganisms (GCM) 10K type strain sequencing project: providing services to taxonomists for standard genome sequencing and annotation.</title>
        <authorList>
            <consortium name="The Broad Institute Genomics Platform"/>
            <consortium name="The Broad Institute Genome Sequencing Center for Infectious Disease"/>
            <person name="Wu L."/>
            <person name="Ma J."/>
        </authorList>
    </citation>
    <scope>NUCLEOTIDE SEQUENCE [LARGE SCALE GENOMIC DNA]</scope>
    <source>
        <strain evidence="2 3">CGMCC 1.15824</strain>
    </source>
</reference>
<gene>
    <name evidence="2" type="ORF">ACFPFO_07835</name>
</gene>
<dbReference type="EMBL" id="JBHSJG010000029">
    <property type="protein sequence ID" value="MFC4987672.1"/>
    <property type="molecule type" value="Genomic_DNA"/>
</dbReference>
<keyword evidence="1" id="KW-0812">Transmembrane</keyword>
<organism evidence="2 3">
    <name type="scientific">Saliphagus infecundisoli</name>
    <dbReference type="NCBI Taxonomy" id="1849069"/>
    <lineage>
        <taxon>Archaea</taxon>
        <taxon>Methanobacteriati</taxon>
        <taxon>Methanobacteriota</taxon>
        <taxon>Stenosarchaea group</taxon>
        <taxon>Halobacteria</taxon>
        <taxon>Halobacteriales</taxon>
        <taxon>Natrialbaceae</taxon>
        <taxon>Saliphagus</taxon>
    </lineage>
</organism>
<protein>
    <submittedName>
        <fullName evidence="2">Uncharacterized protein</fullName>
    </submittedName>
</protein>
<name>A0ABD5QD93_9EURY</name>
<keyword evidence="1" id="KW-0472">Membrane</keyword>
<evidence type="ECO:0000313" key="3">
    <source>
        <dbReference type="Proteomes" id="UP001595925"/>
    </source>
</evidence>